<keyword evidence="1" id="KW-1133">Transmembrane helix</keyword>
<dbReference type="AlphaFoldDB" id="A0A8J3TH66"/>
<evidence type="ECO:0000313" key="3">
    <source>
        <dbReference type="Proteomes" id="UP000599074"/>
    </source>
</evidence>
<keyword evidence="1" id="KW-0472">Membrane</keyword>
<evidence type="ECO:0000256" key="1">
    <source>
        <dbReference type="SAM" id="Phobius"/>
    </source>
</evidence>
<sequence length="118" mass="12068">MILVRATSPTAGRSGGYPVAAGLPATPYIALPIITIGFLGWMSVLYLTVRRRSIAIARSSAGYFALVAAYVISTSDDPACRGAASPASPPHEASAAPAVAISHARCWSAGVLKGRKGN</sequence>
<proteinExistence type="predicted"/>
<name>A0A8J3TH66_9ACTN</name>
<comment type="caution">
    <text evidence="2">The sequence shown here is derived from an EMBL/GenBank/DDBJ whole genome shotgun (WGS) entry which is preliminary data.</text>
</comment>
<keyword evidence="3" id="KW-1185">Reference proteome</keyword>
<gene>
    <name evidence="2" type="ORF">Pme01_10020</name>
</gene>
<protein>
    <submittedName>
        <fullName evidence="2">Uncharacterized protein</fullName>
    </submittedName>
</protein>
<dbReference type="EMBL" id="BOON01000006">
    <property type="protein sequence ID" value="GII21405.1"/>
    <property type="molecule type" value="Genomic_DNA"/>
</dbReference>
<evidence type="ECO:0000313" key="2">
    <source>
        <dbReference type="EMBL" id="GII21405.1"/>
    </source>
</evidence>
<reference evidence="2" key="1">
    <citation type="submission" date="2021-01" db="EMBL/GenBank/DDBJ databases">
        <title>Whole genome shotgun sequence of Planosporangium mesophilum NBRC 109066.</title>
        <authorList>
            <person name="Komaki H."/>
            <person name="Tamura T."/>
        </authorList>
    </citation>
    <scope>NUCLEOTIDE SEQUENCE</scope>
    <source>
        <strain evidence="2">NBRC 109066</strain>
    </source>
</reference>
<organism evidence="2 3">
    <name type="scientific">Planosporangium mesophilum</name>
    <dbReference type="NCBI Taxonomy" id="689768"/>
    <lineage>
        <taxon>Bacteria</taxon>
        <taxon>Bacillati</taxon>
        <taxon>Actinomycetota</taxon>
        <taxon>Actinomycetes</taxon>
        <taxon>Micromonosporales</taxon>
        <taxon>Micromonosporaceae</taxon>
        <taxon>Planosporangium</taxon>
    </lineage>
</organism>
<accession>A0A8J3TH66</accession>
<dbReference type="Proteomes" id="UP000599074">
    <property type="component" value="Unassembled WGS sequence"/>
</dbReference>
<feature type="transmembrane region" description="Helical" evidence="1">
    <location>
        <begin position="28"/>
        <end position="49"/>
    </location>
</feature>
<keyword evidence="1" id="KW-0812">Transmembrane</keyword>